<dbReference type="AlphaFoldDB" id="A0A7S3JYT1"/>
<feature type="compositionally biased region" description="Acidic residues" evidence="3">
    <location>
        <begin position="75"/>
        <end position="88"/>
    </location>
</feature>
<dbReference type="SUPFAM" id="SSF52075">
    <property type="entry name" value="Outer arm dynein light chain 1"/>
    <property type="match status" value="1"/>
</dbReference>
<organism evidence="4">
    <name type="scientific">Aureoumbra lagunensis</name>
    <dbReference type="NCBI Taxonomy" id="44058"/>
    <lineage>
        <taxon>Eukaryota</taxon>
        <taxon>Sar</taxon>
        <taxon>Stramenopiles</taxon>
        <taxon>Ochrophyta</taxon>
        <taxon>Pelagophyceae</taxon>
        <taxon>Pelagomonadales</taxon>
        <taxon>Aureoumbra</taxon>
    </lineage>
</organism>
<sequence length="456" mass="52234">MRRSLYQDEPAPFVMDLSKKRLSRASVDTALRRLSGVLEEEELFSSQRRGYLARGLELNLSQNLLDSFALPMPTEEEEVSSEIEDDETTTSTDDNASMMDMMLMGNEKKTSRKKENEIFEKKKPNIPIEDRLVALNLSHNRLGPKLNNSLRGIFQLWRLARLDLSHNRIDSSGGLVRLENLRELILAHNNLREVEALSALVQLEILDLSFNLLTITALRPLAMNKELCELRLDSNKAIQAAPPEAKRALRLMLPKLRRVSGIEKGLEFIPPADRRHDAYFDLHLRRRKSSLEKETSRALTTTNSRMKQDHIFSSAHSQKQNNEEQDDTPRDIGLARRLQAEIAAIEPASVSIQPEPLTETQITEARAQLPWRQPPNPIPRWMVEQHIGKDAAKVALRRSDAAIKKKNHNSTTDHRPPSSFGTRDRRRLENYHNTSAPLSSTKTKRNTKKKFCDHYQ</sequence>
<dbReference type="PANTHER" id="PTHR15454">
    <property type="entry name" value="NISCHARIN RELATED"/>
    <property type="match status" value="1"/>
</dbReference>
<dbReference type="PRINTS" id="PR00019">
    <property type="entry name" value="LEURICHRPT"/>
</dbReference>
<dbReference type="Pfam" id="PF12799">
    <property type="entry name" value="LRR_4"/>
    <property type="match status" value="1"/>
</dbReference>
<feature type="region of interest" description="Disordered" evidence="3">
    <location>
        <begin position="402"/>
        <end position="456"/>
    </location>
</feature>
<dbReference type="PANTHER" id="PTHR15454:SF56">
    <property type="entry name" value="PROTEIN PHOSPHATASE 1 REGULATORY SUBUNIT 7-RELATED"/>
    <property type="match status" value="1"/>
</dbReference>
<evidence type="ECO:0000256" key="3">
    <source>
        <dbReference type="SAM" id="MobiDB-lite"/>
    </source>
</evidence>
<protein>
    <submittedName>
        <fullName evidence="4">Uncharacterized protein</fullName>
    </submittedName>
</protein>
<feature type="region of interest" description="Disordered" evidence="3">
    <location>
        <begin position="75"/>
        <end position="94"/>
    </location>
</feature>
<keyword evidence="1" id="KW-0433">Leucine-rich repeat</keyword>
<feature type="compositionally biased region" description="Polar residues" evidence="3">
    <location>
        <begin position="431"/>
        <end position="440"/>
    </location>
</feature>
<name>A0A7S3JYT1_9STRA</name>
<dbReference type="GO" id="GO:0005737">
    <property type="term" value="C:cytoplasm"/>
    <property type="evidence" value="ECO:0007669"/>
    <property type="project" value="TreeGrafter"/>
</dbReference>
<dbReference type="Gene3D" id="3.80.10.10">
    <property type="entry name" value="Ribonuclease Inhibitor"/>
    <property type="match status" value="1"/>
</dbReference>
<dbReference type="PROSITE" id="PS51450">
    <property type="entry name" value="LRR"/>
    <property type="match status" value="2"/>
</dbReference>
<reference evidence="4" key="1">
    <citation type="submission" date="2021-01" db="EMBL/GenBank/DDBJ databases">
        <authorList>
            <person name="Corre E."/>
            <person name="Pelletier E."/>
            <person name="Niang G."/>
            <person name="Scheremetjew M."/>
            <person name="Finn R."/>
            <person name="Kale V."/>
            <person name="Holt S."/>
            <person name="Cochrane G."/>
            <person name="Meng A."/>
            <person name="Brown T."/>
            <person name="Cohen L."/>
        </authorList>
    </citation>
    <scope>NUCLEOTIDE SEQUENCE</scope>
    <source>
        <strain evidence="4">CCMP1510</strain>
    </source>
</reference>
<evidence type="ECO:0000256" key="1">
    <source>
        <dbReference type="ARBA" id="ARBA00022614"/>
    </source>
</evidence>
<feature type="compositionally biased region" description="Basic and acidic residues" evidence="3">
    <location>
        <begin position="411"/>
        <end position="430"/>
    </location>
</feature>
<dbReference type="InterPro" id="IPR001611">
    <property type="entry name" value="Leu-rich_rpt"/>
</dbReference>
<accession>A0A7S3JYT1</accession>
<dbReference type="EMBL" id="HBIJ01011816">
    <property type="protein sequence ID" value="CAE0367302.1"/>
    <property type="molecule type" value="Transcribed_RNA"/>
</dbReference>
<gene>
    <name evidence="4" type="ORF">ALAG00032_LOCUS8051</name>
</gene>
<dbReference type="InterPro" id="IPR032675">
    <property type="entry name" value="LRR_dom_sf"/>
</dbReference>
<keyword evidence="2" id="KW-0677">Repeat</keyword>
<evidence type="ECO:0000313" key="4">
    <source>
        <dbReference type="EMBL" id="CAE0367302.1"/>
    </source>
</evidence>
<proteinExistence type="predicted"/>
<evidence type="ECO:0000256" key="2">
    <source>
        <dbReference type="ARBA" id="ARBA00022737"/>
    </source>
</evidence>
<dbReference type="InterPro" id="IPR025875">
    <property type="entry name" value="Leu-rich_rpt_4"/>
</dbReference>